<proteinExistence type="predicted"/>
<dbReference type="Proteomes" id="UP000326396">
    <property type="component" value="Linkage Group LG8"/>
</dbReference>
<feature type="compositionally biased region" description="Polar residues" evidence="1">
    <location>
        <begin position="106"/>
        <end position="115"/>
    </location>
</feature>
<sequence>MATQAMRYGHVQHHMGYYPTHMSQDPLGYQVSLVPQSIRRPDRQRNRHQAHAQNVEAEAQAKPVINSTPMSSIDHSSSYHPDNPSLNSGEVGTSSQHLSQFDMFDLNTSMDYTNKANDDNENPANRRGRRQIRRPGCGTHRI</sequence>
<feature type="region of interest" description="Disordered" evidence="1">
    <location>
        <begin position="41"/>
        <end position="142"/>
    </location>
</feature>
<name>A0A5N6LTK4_9ASTR</name>
<evidence type="ECO:0000256" key="1">
    <source>
        <dbReference type="SAM" id="MobiDB-lite"/>
    </source>
</evidence>
<protein>
    <submittedName>
        <fullName evidence="2">Uncharacterized protein</fullName>
    </submittedName>
</protein>
<accession>A0A5N6LTK4</accession>
<gene>
    <name evidence="2" type="ORF">E3N88_38291</name>
</gene>
<keyword evidence="3" id="KW-1185">Reference proteome</keyword>
<comment type="caution">
    <text evidence="2">The sequence shown here is derived from an EMBL/GenBank/DDBJ whole genome shotgun (WGS) entry which is preliminary data.</text>
</comment>
<reference evidence="2 3" key="1">
    <citation type="submission" date="2019-05" db="EMBL/GenBank/DDBJ databases">
        <title>Mikania micrantha, genome provides insights into the molecular mechanism of rapid growth.</title>
        <authorList>
            <person name="Liu B."/>
        </authorList>
    </citation>
    <scope>NUCLEOTIDE SEQUENCE [LARGE SCALE GENOMIC DNA]</scope>
    <source>
        <strain evidence="2">NLD-2019</strain>
        <tissue evidence="2">Leaf</tissue>
    </source>
</reference>
<evidence type="ECO:0000313" key="3">
    <source>
        <dbReference type="Proteomes" id="UP000326396"/>
    </source>
</evidence>
<feature type="compositionally biased region" description="Polar residues" evidence="1">
    <location>
        <begin position="65"/>
        <end position="99"/>
    </location>
</feature>
<dbReference type="EMBL" id="SZYD01000018">
    <property type="protein sequence ID" value="KAD2804914.1"/>
    <property type="molecule type" value="Genomic_DNA"/>
</dbReference>
<evidence type="ECO:0000313" key="2">
    <source>
        <dbReference type="EMBL" id="KAD2804914.1"/>
    </source>
</evidence>
<dbReference type="AlphaFoldDB" id="A0A5N6LTK4"/>
<organism evidence="2 3">
    <name type="scientific">Mikania micrantha</name>
    <name type="common">bitter vine</name>
    <dbReference type="NCBI Taxonomy" id="192012"/>
    <lineage>
        <taxon>Eukaryota</taxon>
        <taxon>Viridiplantae</taxon>
        <taxon>Streptophyta</taxon>
        <taxon>Embryophyta</taxon>
        <taxon>Tracheophyta</taxon>
        <taxon>Spermatophyta</taxon>
        <taxon>Magnoliopsida</taxon>
        <taxon>eudicotyledons</taxon>
        <taxon>Gunneridae</taxon>
        <taxon>Pentapetalae</taxon>
        <taxon>asterids</taxon>
        <taxon>campanulids</taxon>
        <taxon>Asterales</taxon>
        <taxon>Asteraceae</taxon>
        <taxon>Asteroideae</taxon>
        <taxon>Heliantheae alliance</taxon>
        <taxon>Eupatorieae</taxon>
        <taxon>Mikania</taxon>
    </lineage>
</organism>